<reference evidence="2 3" key="1">
    <citation type="submission" date="2021-01" db="EMBL/GenBank/DDBJ databases">
        <title>Whole genome shotgun sequence of Microbispora corallina NBRC 16416.</title>
        <authorList>
            <person name="Komaki H."/>
            <person name="Tamura T."/>
        </authorList>
    </citation>
    <scope>NUCLEOTIDE SEQUENCE [LARGE SCALE GENOMIC DNA]</scope>
    <source>
        <strain evidence="2 3">NBRC 16416</strain>
    </source>
</reference>
<sequence length="132" mass="14452">MARFTSHAEAVDEDHWATRAFRDGSIPRLPGRLLGDVLRETGGVYELTLPLTDRFRGMLTRAAAFSEANRHLLRVAGQTTVVISLEHLRGLDPAVTRVMCGCRIEFDDEDEARAVSPPDGDPPLGGGACRPR</sequence>
<proteinExistence type="predicted"/>
<dbReference type="Proteomes" id="UP000603904">
    <property type="component" value="Unassembled WGS sequence"/>
</dbReference>
<feature type="region of interest" description="Disordered" evidence="1">
    <location>
        <begin position="111"/>
        <end position="132"/>
    </location>
</feature>
<dbReference type="RefSeq" id="WP_204057267.1">
    <property type="nucleotide sequence ID" value="NZ_BAAAGP010000011.1"/>
</dbReference>
<evidence type="ECO:0000313" key="3">
    <source>
        <dbReference type="Proteomes" id="UP000603904"/>
    </source>
</evidence>
<evidence type="ECO:0000313" key="2">
    <source>
        <dbReference type="EMBL" id="GIH39767.1"/>
    </source>
</evidence>
<protein>
    <submittedName>
        <fullName evidence="2">Uncharacterized protein</fullName>
    </submittedName>
</protein>
<dbReference type="EMBL" id="BOOC01000011">
    <property type="protein sequence ID" value="GIH39767.1"/>
    <property type="molecule type" value="Genomic_DNA"/>
</dbReference>
<gene>
    <name evidence="2" type="ORF">Mco01_27670</name>
</gene>
<organism evidence="2 3">
    <name type="scientific">Microbispora corallina</name>
    <dbReference type="NCBI Taxonomy" id="83302"/>
    <lineage>
        <taxon>Bacteria</taxon>
        <taxon>Bacillati</taxon>
        <taxon>Actinomycetota</taxon>
        <taxon>Actinomycetes</taxon>
        <taxon>Streptosporangiales</taxon>
        <taxon>Streptosporangiaceae</taxon>
        <taxon>Microbispora</taxon>
    </lineage>
</organism>
<comment type="caution">
    <text evidence="2">The sequence shown here is derived from an EMBL/GenBank/DDBJ whole genome shotgun (WGS) entry which is preliminary data.</text>
</comment>
<keyword evidence="3" id="KW-1185">Reference proteome</keyword>
<accession>A0ABQ4FY73</accession>
<evidence type="ECO:0000256" key="1">
    <source>
        <dbReference type="SAM" id="MobiDB-lite"/>
    </source>
</evidence>
<name>A0ABQ4FY73_9ACTN</name>
<feature type="compositionally biased region" description="Gly residues" evidence="1">
    <location>
        <begin position="123"/>
        <end position="132"/>
    </location>
</feature>